<evidence type="ECO:0000256" key="3">
    <source>
        <dbReference type="ARBA" id="ARBA00022448"/>
    </source>
</evidence>
<feature type="transmembrane region" description="Helical" evidence="8">
    <location>
        <begin position="314"/>
        <end position="341"/>
    </location>
</feature>
<evidence type="ECO:0000256" key="2">
    <source>
        <dbReference type="ARBA" id="ARBA00009773"/>
    </source>
</evidence>
<feature type="transmembrane region" description="Helical" evidence="8">
    <location>
        <begin position="42"/>
        <end position="58"/>
    </location>
</feature>
<dbReference type="Pfam" id="PF01594">
    <property type="entry name" value="AI-2E_transport"/>
    <property type="match status" value="1"/>
</dbReference>
<keyword evidence="4" id="KW-1003">Cell membrane</keyword>
<keyword evidence="6 8" id="KW-1133">Transmembrane helix</keyword>
<sequence length="362" mass="38545">MTKPPQDGADRSADTTRAVLVALLASLIVISAIWILRPFLPATIWAVTIGVTTWPLLLRLQAVLGHSRGLAVSVTILIALLIFVLPLWLAITTVVRHAGDLGMMLSSAAAFRLPPEPEWLRHLPLIGPHAGSVWEKAQHMKLPEVVSQVIPSPEYLIRSFLSYAGSFSMLAVQFLLTLVILGVLLMKAEAATAAAEHLVTTLAGERGRDMLMLAGHTIRGVAFGVTVTAIVESAVAGLGLKIAAVPLASILTAVTFMACLLQAGPGVTLIPAVIWVYFDRGLVPAIILPLITVVTIVIDNVLRPYLIRKQADIPLVLIMLGVIGGLSGLGLVGIFVGPLVLSVAYTLTRHWVADSRKTVTPQ</sequence>
<feature type="transmembrane region" description="Helical" evidence="8">
    <location>
        <begin position="18"/>
        <end position="36"/>
    </location>
</feature>
<name>A0ABX0JPA3_9PROT</name>
<gene>
    <name evidence="9" type="ORF">GOB93_10575</name>
</gene>
<keyword evidence="10" id="KW-1185">Reference proteome</keyword>
<reference evidence="9 10" key="1">
    <citation type="journal article" date="2020" name="Int. J. Syst. Evol. Microbiol.">
        <title>Novel acetic acid bacteria from cider fermentations: Acetobacter conturbans sp. nov. and Acetobacter fallax sp. nov.</title>
        <authorList>
            <person name="Sombolestani A.S."/>
            <person name="Cleenwerck I."/>
            <person name="Cnockaert M."/>
            <person name="Borremans W."/>
            <person name="Wieme A.D."/>
            <person name="De Vuyst L."/>
            <person name="Vandamme P."/>
        </authorList>
    </citation>
    <scope>NUCLEOTIDE SEQUENCE [LARGE SCALE GENOMIC DNA]</scope>
    <source>
        <strain evidence="9 10">LMG 30640</strain>
    </source>
</reference>
<evidence type="ECO:0000256" key="8">
    <source>
        <dbReference type="SAM" id="Phobius"/>
    </source>
</evidence>
<evidence type="ECO:0000313" key="10">
    <source>
        <dbReference type="Proteomes" id="UP000635278"/>
    </source>
</evidence>
<keyword evidence="3" id="KW-0813">Transport</keyword>
<dbReference type="Proteomes" id="UP000635278">
    <property type="component" value="Unassembled WGS sequence"/>
</dbReference>
<comment type="subcellular location">
    <subcellularLocation>
        <location evidence="1">Cell membrane</location>
        <topology evidence="1">Multi-pass membrane protein</topology>
    </subcellularLocation>
</comment>
<dbReference type="PANTHER" id="PTHR21716">
    <property type="entry name" value="TRANSMEMBRANE PROTEIN"/>
    <property type="match status" value="1"/>
</dbReference>
<keyword evidence="5 8" id="KW-0812">Transmembrane</keyword>
<feature type="transmembrane region" description="Helical" evidence="8">
    <location>
        <begin position="282"/>
        <end position="302"/>
    </location>
</feature>
<proteinExistence type="inferred from homology"/>
<organism evidence="9 10">
    <name type="scientific">Acetobacter musti</name>
    <dbReference type="NCBI Taxonomy" id="864732"/>
    <lineage>
        <taxon>Bacteria</taxon>
        <taxon>Pseudomonadati</taxon>
        <taxon>Pseudomonadota</taxon>
        <taxon>Alphaproteobacteria</taxon>
        <taxon>Acetobacterales</taxon>
        <taxon>Acetobacteraceae</taxon>
        <taxon>Acetobacter</taxon>
    </lineage>
</organism>
<evidence type="ECO:0000256" key="6">
    <source>
        <dbReference type="ARBA" id="ARBA00022989"/>
    </source>
</evidence>
<accession>A0ABX0JPA3</accession>
<protein>
    <submittedName>
        <fullName evidence="9">AI-2E family transporter</fullName>
    </submittedName>
</protein>
<dbReference type="PANTHER" id="PTHR21716:SF67">
    <property type="entry name" value="TRANSPORT PROTEIN YDIK-RELATED"/>
    <property type="match status" value="1"/>
</dbReference>
<comment type="similarity">
    <text evidence="2">Belongs to the autoinducer-2 exporter (AI-2E) (TC 2.A.86) family.</text>
</comment>
<comment type="caution">
    <text evidence="9">The sequence shown here is derived from an EMBL/GenBank/DDBJ whole genome shotgun (WGS) entry which is preliminary data.</text>
</comment>
<evidence type="ECO:0000256" key="1">
    <source>
        <dbReference type="ARBA" id="ARBA00004651"/>
    </source>
</evidence>
<evidence type="ECO:0000313" key="9">
    <source>
        <dbReference type="EMBL" id="NHN85082.1"/>
    </source>
</evidence>
<dbReference type="RefSeq" id="WP_173583470.1">
    <property type="nucleotide sequence ID" value="NZ_WOTB01000012.1"/>
</dbReference>
<dbReference type="InterPro" id="IPR002549">
    <property type="entry name" value="AI-2E-like"/>
</dbReference>
<feature type="transmembrane region" description="Helical" evidence="8">
    <location>
        <begin position="70"/>
        <end position="91"/>
    </location>
</feature>
<feature type="transmembrane region" description="Helical" evidence="8">
    <location>
        <begin position="160"/>
        <end position="185"/>
    </location>
</feature>
<evidence type="ECO:0000256" key="7">
    <source>
        <dbReference type="ARBA" id="ARBA00023136"/>
    </source>
</evidence>
<evidence type="ECO:0000256" key="5">
    <source>
        <dbReference type="ARBA" id="ARBA00022692"/>
    </source>
</evidence>
<dbReference type="EMBL" id="WOTB01000012">
    <property type="protein sequence ID" value="NHN85082.1"/>
    <property type="molecule type" value="Genomic_DNA"/>
</dbReference>
<keyword evidence="7 8" id="KW-0472">Membrane</keyword>
<evidence type="ECO:0000256" key="4">
    <source>
        <dbReference type="ARBA" id="ARBA00022475"/>
    </source>
</evidence>
<feature type="transmembrane region" description="Helical" evidence="8">
    <location>
        <begin position="250"/>
        <end position="276"/>
    </location>
</feature>